<reference evidence="5 6" key="1">
    <citation type="submission" date="2021-04" db="EMBL/GenBank/DDBJ databases">
        <title>Paenibacillus sp. DLE-14 whole genome sequence.</title>
        <authorList>
            <person name="Ham Y.J."/>
        </authorList>
    </citation>
    <scope>NUCLEOTIDE SEQUENCE [LARGE SCALE GENOMIC DNA]</scope>
    <source>
        <strain evidence="5 6">DLE-14</strain>
    </source>
</reference>
<dbReference type="GO" id="GO:0017168">
    <property type="term" value="F:5-oxoprolinase (ATP-hydrolyzing) activity"/>
    <property type="evidence" value="ECO:0007669"/>
    <property type="project" value="UniProtKB-EC"/>
</dbReference>
<dbReference type="EC" id="3.5.2.9" evidence="5"/>
<dbReference type="SUPFAM" id="SSF160467">
    <property type="entry name" value="PH0987 N-terminal domain-like"/>
    <property type="match status" value="1"/>
</dbReference>
<dbReference type="EMBL" id="JAGKSP010000012">
    <property type="protein sequence ID" value="MBP3965634.1"/>
    <property type="molecule type" value="Genomic_DNA"/>
</dbReference>
<evidence type="ECO:0000256" key="3">
    <source>
        <dbReference type="ARBA" id="ARBA00022840"/>
    </source>
</evidence>
<proteinExistence type="predicted"/>
<dbReference type="RefSeq" id="WP_210662219.1">
    <property type="nucleotide sequence ID" value="NZ_JAGKSP010000012.1"/>
</dbReference>
<gene>
    <name evidence="5" type="primary">pxpB</name>
    <name evidence="5" type="ORF">I8J30_23235</name>
</gene>
<evidence type="ECO:0000313" key="6">
    <source>
        <dbReference type="Proteomes" id="UP000673394"/>
    </source>
</evidence>
<dbReference type="Proteomes" id="UP000673394">
    <property type="component" value="Unassembled WGS sequence"/>
</dbReference>
<evidence type="ECO:0000313" key="5">
    <source>
        <dbReference type="EMBL" id="MBP3965634.1"/>
    </source>
</evidence>
<keyword evidence="3" id="KW-0067">ATP-binding</keyword>
<dbReference type="InterPro" id="IPR029000">
    <property type="entry name" value="Cyclophilin-like_dom_sf"/>
</dbReference>
<dbReference type="SUPFAM" id="SSF50891">
    <property type="entry name" value="Cyclophilin-like"/>
    <property type="match status" value="1"/>
</dbReference>
<evidence type="ECO:0000259" key="4">
    <source>
        <dbReference type="SMART" id="SM00796"/>
    </source>
</evidence>
<sequence length="239" mass="26370">MRKMVNYVGESAARAFRIRPLGDRALVVYLDTAMQEGERWLLAAGMAELLREAGLTWLVDAVPAYDTVTVVYERFDYEQAAADVERVLLDTRHQYAIEPRLIEIPVCYGGHYGPDLAACASRAGMTEASFVTRHAAAEYQVAMIGFMPGFPYLSGLPAELRQPRLARPRSSVPAGAVGIAGGQTGIYPLSTPGGWQLIGQTPLRLFDPKRAEPFLLRMGDRLRFVPISEQDLKEQGETP</sequence>
<feature type="domain" description="Carboxyltransferase" evidence="4">
    <location>
        <begin position="16"/>
        <end position="216"/>
    </location>
</feature>
<dbReference type="PANTHER" id="PTHR34698">
    <property type="entry name" value="5-OXOPROLINASE SUBUNIT B"/>
    <property type="match status" value="1"/>
</dbReference>
<dbReference type="PANTHER" id="PTHR34698:SF2">
    <property type="entry name" value="5-OXOPROLINASE SUBUNIT B"/>
    <property type="match status" value="1"/>
</dbReference>
<dbReference type="NCBIfam" id="TIGR00370">
    <property type="entry name" value="5-oxoprolinase subunit PxpB"/>
    <property type="match status" value="1"/>
</dbReference>
<dbReference type="InterPro" id="IPR010016">
    <property type="entry name" value="PxpB"/>
</dbReference>
<name>A0ABS5CIK4_9BACL</name>
<protein>
    <submittedName>
        <fullName evidence="5">5-oxoprolinase subunit PxpB</fullName>
        <ecNumber evidence="5">3.5.2.9</ecNumber>
    </submittedName>
</protein>
<dbReference type="Gene3D" id="3.30.1360.40">
    <property type="match status" value="1"/>
</dbReference>
<dbReference type="Pfam" id="PF02682">
    <property type="entry name" value="CT_C_D"/>
    <property type="match status" value="1"/>
</dbReference>
<organism evidence="5 6">
    <name type="scientific">Paenibacillus lignilyticus</name>
    <dbReference type="NCBI Taxonomy" id="1172615"/>
    <lineage>
        <taxon>Bacteria</taxon>
        <taxon>Bacillati</taxon>
        <taxon>Bacillota</taxon>
        <taxon>Bacilli</taxon>
        <taxon>Bacillales</taxon>
        <taxon>Paenibacillaceae</taxon>
        <taxon>Paenibacillus</taxon>
    </lineage>
</organism>
<dbReference type="InterPro" id="IPR003833">
    <property type="entry name" value="CT_C_D"/>
</dbReference>
<keyword evidence="2 5" id="KW-0378">Hydrolase</keyword>
<dbReference type="Gene3D" id="2.40.100.10">
    <property type="entry name" value="Cyclophilin-like"/>
    <property type="match status" value="1"/>
</dbReference>
<keyword evidence="1" id="KW-0547">Nucleotide-binding</keyword>
<accession>A0ABS5CIK4</accession>
<evidence type="ECO:0000256" key="1">
    <source>
        <dbReference type="ARBA" id="ARBA00022741"/>
    </source>
</evidence>
<dbReference type="SMART" id="SM00796">
    <property type="entry name" value="AHS1"/>
    <property type="match status" value="1"/>
</dbReference>
<evidence type="ECO:0000256" key="2">
    <source>
        <dbReference type="ARBA" id="ARBA00022801"/>
    </source>
</evidence>
<keyword evidence="6" id="KW-1185">Reference proteome</keyword>
<comment type="caution">
    <text evidence="5">The sequence shown here is derived from an EMBL/GenBank/DDBJ whole genome shotgun (WGS) entry which is preliminary data.</text>
</comment>